<sequence>RNTSVETNQNPSLEGKNLNVANLTNKNQIQGDDLSYYPPDDECSDSEESKKYYENTHKFPDPKYMFNLKAKGLTTPEKFISWWNKNYSNFQITVDTIKR</sequence>
<proteinExistence type="predicted"/>
<name>A0A9N9GY98_9GLOM</name>
<accession>A0A9N9GY98</accession>
<dbReference type="AlphaFoldDB" id="A0A9N9GY98"/>
<evidence type="ECO:0000313" key="3">
    <source>
        <dbReference type="Proteomes" id="UP000789706"/>
    </source>
</evidence>
<dbReference type="EMBL" id="CAJVPK010004649">
    <property type="protein sequence ID" value="CAG8638513.1"/>
    <property type="molecule type" value="Genomic_DNA"/>
</dbReference>
<evidence type="ECO:0000313" key="2">
    <source>
        <dbReference type="EMBL" id="CAG8638513.1"/>
    </source>
</evidence>
<comment type="caution">
    <text evidence="2">The sequence shown here is derived from an EMBL/GenBank/DDBJ whole genome shotgun (WGS) entry which is preliminary data.</text>
</comment>
<feature type="region of interest" description="Disordered" evidence="1">
    <location>
        <begin position="29"/>
        <end position="49"/>
    </location>
</feature>
<dbReference type="Proteomes" id="UP000789706">
    <property type="component" value="Unassembled WGS sequence"/>
</dbReference>
<feature type="non-terminal residue" evidence="2">
    <location>
        <position position="99"/>
    </location>
</feature>
<dbReference type="OrthoDB" id="2367682at2759"/>
<keyword evidence="3" id="KW-1185">Reference proteome</keyword>
<gene>
    <name evidence="2" type="ORF">DEBURN_LOCUS11071</name>
</gene>
<reference evidence="2" key="1">
    <citation type="submission" date="2021-06" db="EMBL/GenBank/DDBJ databases">
        <authorList>
            <person name="Kallberg Y."/>
            <person name="Tangrot J."/>
            <person name="Rosling A."/>
        </authorList>
    </citation>
    <scope>NUCLEOTIDE SEQUENCE</scope>
    <source>
        <strain evidence="2">AZ414A</strain>
    </source>
</reference>
<protein>
    <submittedName>
        <fullName evidence="2">779_t:CDS:1</fullName>
    </submittedName>
</protein>
<organism evidence="2 3">
    <name type="scientific">Diversispora eburnea</name>
    <dbReference type="NCBI Taxonomy" id="1213867"/>
    <lineage>
        <taxon>Eukaryota</taxon>
        <taxon>Fungi</taxon>
        <taxon>Fungi incertae sedis</taxon>
        <taxon>Mucoromycota</taxon>
        <taxon>Glomeromycotina</taxon>
        <taxon>Glomeromycetes</taxon>
        <taxon>Diversisporales</taxon>
        <taxon>Diversisporaceae</taxon>
        <taxon>Diversispora</taxon>
    </lineage>
</organism>
<evidence type="ECO:0000256" key="1">
    <source>
        <dbReference type="SAM" id="MobiDB-lite"/>
    </source>
</evidence>